<proteinExistence type="predicted"/>
<dbReference type="Proteomes" id="UP001607303">
    <property type="component" value="Unassembled WGS sequence"/>
</dbReference>
<dbReference type="AlphaFoldDB" id="A0ABD2CFY6"/>
<reference evidence="1 2" key="1">
    <citation type="journal article" date="2024" name="Ann. Entomol. Soc. Am.">
        <title>Genomic analyses of the southern and eastern yellowjacket wasps (Hymenoptera: Vespidae) reveal evolutionary signatures of social life.</title>
        <authorList>
            <person name="Catto M.A."/>
            <person name="Caine P.B."/>
            <person name="Orr S.E."/>
            <person name="Hunt B.G."/>
            <person name="Goodisman M.A.D."/>
        </authorList>
    </citation>
    <scope>NUCLEOTIDE SEQUENCE [LARGE SCALE GENOMIC DNA]</scope>
    <source>
        <strain evidence="1">232</strain>
        <tissue evidence="1">Head and thorax</tissue>
    </source>
</reference>
<dbReference type="EMBL" id="JAYRBN010000056">
    <property type="protein sequence ID" value="KAL2743163.1"/>
    <property type="molecule type" value="Genomic_DNA"/>
</dbReference>
<protein>
    <submittedName>
        <fullName evidence="1">Maltase 1-like</fullName>
    </submittedName>
</protein>
<evidence type="ECO:0000313" key="2">
    <source>
        <dbReference type="Proteomes" id="UP001607303"/>
    </source>
</evidence>
<name>A0ABD2CFY6_VESMC</name>
<accession>A0ABD2CFY6</accession>
<organism evidence="1 2">
    <name type="scientific">Vespula maculifrons</name>
    <name type="common">Eastern yellow jacket</name>
    <name type="synonym">Wasp</name>
    <dbReference type="NCBI Taxonomy" id="7453"/>
    <lineage>
        <taxon>Eukaryota</taxon>
        <taxon>Metazoa</taxon>
        <taxon>Ecdysozoa</taxon>
        <taxon>Arthropoda</taxon>
        <taxon>Hexapoda</taxon>
        <taxon>Insecta</taxon>
        <taxon>Pterygota</taxon>
        <taxon>Neoptera</taxon>
        <taxon>Endopterygota</taxon>
        <taxon>Hymenoptera</taxon>
        <taxon>Apocrita</taxon>
        <taxon>Aculeata</taxon>
        <taxon>Vespoidea</taxon>
        <taxon>Vespidae</taxon>
        <taxon>Vespinae</taxon>
        <taxon>Vespula</taxon>
    </lineage>
</organism>
<sequence length="126" mass="14764">MDFVLLHLFEISNITLDESKNNTVNLSKNEYVYLQNIYMKDQDEYSNATNFKNMIDAWIQTMPIKNVPVCLANQKLFSLIDRLFLETKLITEKKSMQDAQAYSATEHHFCAIMQPMQNFNRTLLTS</sequence>
<keyword evidence="2" id="KW-1185">Reference proteome</keyword>
<comment type="caution">
    <text evidence="1">The sequence shown here is derived from an EMBL/GenBank/DDBJ whole genome shotgun (WGS) entry which is preliminary data.</text>
</comment>
<evidence type="ECO:0000313" key="1">
    <source>
        <dbReference type="EMBL" id="KAL2743163.1"/>
    </source>
</evidence>
<gene>
    <name evidence="1" type="ORF">V1477_008652</name>
</gene>